<organism evidence="5 6">
    <name type="scientific">Pedobacter segetis</name>
    <dbReference type="NCBI Taxonomy" id="2793069"/>
    <lineage>
        <taxon>Bacteria</taxon>
        <taxon>Pseudomonadati</taxon>
        <taxon>Bacteroidota</taxon>
        <taxon>Sphingobacteriia</taxon>
        <taxon>Sphingobacteriales</taxon>
        <taxon>Sphingobacteriaceae</taxon>
        <taxon>Pedobacter</taxon>
    </lineage>
</organism>
<keyword evidence="5" id="KW-0436">Ligase</keyword>
<dbReference type="NCBIfam" id="TIGR02727">
    <property type="entry name" value="MTHFS_bact"/>
    <property type="match status" value="1"/>
</dbReference>
<comment type="caution">
    <text evidence="5">The sequence shown here is derived from an EMBL/GenBank/DDBJ whole genome shotgun (WGS) entry which is preliminary data.</text>
</comment>
<dbReference type="Proteomes" id="UP000660024">
    <property type="component" value="Unassembled WGS sequence"/>
</dbReference>
<evidence type="ECO:0000256" key="1">
    <source>
        <dbReference type="ARBA" id="ARBA00010638"/>
    </source>
</evidence>
<evidence type="ECO:0000256" key="4">
    <source>
        <dbReference type="RuleBase" id="RU361279"/>
    </source>
</evidence>
<dbReference type="PANTHER" id="PTHR23407:SF1">
    <property type="entry name" value="5-FORMYLTETRAHYDROFOLATE CYCLO-LIGASE"/>
    <property type="match status" value="1"/>
</dbReference>
<keyword evidence="6" id="KW-1185">Reference proteome</keyword>
<reference evidence="5 6" key="1">
    <citation type="submission" date="2020-12" db="EMBL/GenBank/DDBJ databases">
        <title>Bacterial novel species Pedobacter sp. SD-b isolated from soil.</title>
        <authorList>
            <person name="Jung H.-Y."/>
        </authorList>
    </citation>
    <scope>NUCLEOTIDE SEQUENCE [LARGE SCALE GENOMIC DNA]</scope>
    <source>
        <strain evidence="5 6">SD-b</strain>
    </source>
</reference>
<evidence type="ECO:0000256" key="3">
    <source>
        <dbReference type="ARBA" id="ARBA00022840"/>
    </source>
</evidence>
<name>A0ABS1BFB2_9SPHI</name>
<dbReference type="EC" id="6.3.3.2" evidence="4"/>
<keyword evidence="2 4" id="KW-0547">Nucleotide-binding</keyword>
<dbReference type="GO" id="GO:0030272">
    <property type="term" value="F:5-formyltetrahydrofolate cyclo-ligase activity"/>
    <property type="evidence" value="ECO:0007669"/>
    <property type="project" value="UniProtKB-EC"/>
</dbReference>
<dbReference type="PANTHER" id="PTHR23407">
    <property type="entry name" value="ATPASE INHIBITOR/5-FORMYLTETRAHYDROFOLATE CYCLO-LIGASE"/>
    <property type="match status" value="1"/>
</dbReference>
<protein>
    <recommendedName>
        <fullName evidence="4">5-formyltetrahydrofolate cyclo-ligase</fullName>
        <ecNumber evidence="4">6.3.3.2</ecNumber>
    </recommendedName>
</protein>
<accession>A0ABS1BFB2</accession>
<evidence type="ECO:0000313" key="6">
    <source>
        <dbReference type="Proteomes" id="UP000660024"/>
    </source>
</evidence>
<proteinExistence type="inferred from homology"/>
<dbReference type="InterPro" id="IPR037171">
    <property type="entry name" value="NagB/RpiA_transferase-like"/>
</dbReference>
<sequence length="181" mass="21026">MITKRIALTRGQYWALNDDFFEEFKKFGWEDFGCVHLFLPITERKEVDTYQILAYFKEALPYLKIVVNKTDIEKKQIIPIVFDHEHTVLIKNKYQIPEPLYGKQCNLDEIEVVLIPLLAFDLSGNRVGYGAGYYDKFLANCKSSSLKIGLSLFAPIQKIDDVNSFDVKLTHCITPEKTYIF</sequence>
<evidence type="ECO:0000256" key="2">
    <source>
        <dbReference type="ARBA" id="ARBA00022741"/>
    </source>
</evidence>
<comment type="catalytic activity">
    <reaction evidence="4">
        <text>(6S)-5-formyl-5,6,7,8-tetrahydrofolate + ATP = (6R)-5,10-methenyltetrahydrofolate + ADP + phosphate</text>
        <dbReference type="Rhea" id="RHEA:10488"/>
        <dbReference type="ChEBI" id="CHEBI:30616"/>
        <dbReference type="ChEBI" id="CHEBI:43474"/>
        <dbReference type="ChEBI" id="CHEBI:57455"/>
        <dbReference type="ChEBI" id="CHEBI:57457"/>
        <dbReference type="ChEBI" id="CHEBI:456216"/>
        <dbReference type="EC" id="6.3.3.2"/>
    </reaction>
</comment>
<evidence type="ECO:0000313" key="5">
    <source>
        <dbReference type="EMBL" id="MBK0381548.1"/>
    </source>
</evidence>
<dbReference type="PIRSF" id="PIRSF006806">
    <property type="entry name" value="FTHF_cligase"/>
    <property type="match status" value="1"/>
</dbReference>
<keyword evidence="4" id="KW-0479">Metal-binding</keyword>
<comment type="similarity">
    <text evidence="1 4">Belongs to the 5-formyltetrahydrofolate cyclo-ligase family.</text>
</comment>
<keyword evidence="3 4" id="KW-0067">ATP-binding</keyword>
<gene>
    <name evidence="5" type="ORF">I5M32_01125</name>
</gene>
<keyword evidence="4" id="KW-0460">Magnesium</keyword>
<dbReference type="InterPro" id="IPR002698">
    <property type="entry name" value="FTHF_cligase"/>
</dbReference>
<dbReference type="SUPFAM" id="SSF100950">
    <property type="entry name" value="NagB/RpiA/CoA transferase-like"/>
    <property type="match status" value="1"/>
</dbReference>
<dbReference type="InterPro" id="IPR024185">
    <property type="entry name" value="FTHF_cligase-like_sf"/>
</dbReference>
<comment type="cofactor">
    <cofactor evidence="4">
        <name>Mg(2+)</name>
        <dbReference type="ChEBI" id="CHEBI:18420"/>
    </cofactor>
</comment>
<dbReference type="Pfam" id="PF01812">
    <property type="entry name" value="5-FTHF_cyc-lig"/>
    <property type="match status" value="1"/>
</dbReference>
<dbReference type="EMBL" id="JAEHFY010000001">
    <property type="protein sequence ID" value="MBK0381548.1"/>
    <property type="molecule type" value="Genomic_DNA"/>
</dbReference>
<dbReference type="Gene3D" id="3.40.50.10420">
    <property type="entry name" value="NagB/RpiA/CoA transferase-like"/>
    <property type="match status" value="1"/>
</dbReference>